<feature type="transmembrane region" description="Helical" evidence="2">
    <location>
        <begin position="396"/>
        <end position="416"/>
    </location>
</feature>
<dbReference type="AlphaFoldDB" id="A0AAQ4FSL6"/>
<dbReference type="InterPro" id="IPR042089">
    <property type="entry name" value="Peptidase_M13_dom_2"/>
</dbReference>
<gene>
    <name evidence="4" type="ORF">V5799_021202</name>
</gene>
<dbReference type="EMBL" id="JARKHS020000233">
    <property type="protein sequence ID" value="KAK8789022.1"/>
    <property type="molecule type" value="Genomic_DNA"/>
</dbReference>
<evidence type="ECO:0000259" key="3">
    <source>
        <dbReference type="Pfam" id="PF05649"/>
    </source>
</evidence>
<keyword evidence="2" id="KW-0812">Transmembrane</keyword>
<comment type="caution">
    <text evidence="4">The sequence shown here is derived from an EMBL/GenBank/DDBJ whole genome shotgun (WGS) entry which is preliminary data.</text>
</comment>
<dbReference type="PROSITE" id="PS51885">
    <property type="entry name" value="NEPRILYSIN"/>
    <property type="match status" value="1"/>
</dbReference>
<dbReference type="GO" id="GO:0004222">
    <property type="term" value="F:metalloendopeptidase activity"/>
    <property type="evidence" value="ECO:0007669"/>
    <property type="project" value="InterPro"/>
</dbReference>
<keyword evidence="2" id="KW-1133">Transmembrane helix</keyword>
<evidence type="ECO:0000313" key="4">
    <source>
        <dbReference type="EMBL" id="KAK8789022.1"/>
    </source>
</evidence>
<evidence type="ECO:0000313" key="5">
    <source>
        <dbReference type="Proteomes" id="UP001321473"/>
    </source>
</evidence>
<reference evidence="4 5" key="1">
    <citation type="journal article" date="2023" name="Arcadia Sci">
        <title>De novo assembly of a long-read Amblyomma americanum tick genome.</title>
        <authorList>
            <person name="Chou S."/>
            <person name="Poskanzer K.E."/>
            <person name="Rollins M."/>
            <person name="Thuy-Boun P.S."/>
        </authorList>
    </citation>
    <scope>NUCLEOTIDE SEQUENCE [LARGE SCALE GENOMIC DNA]</scope>
    <source>
        <strain evidence="4">F_SG_1</strain>
        <tissue evidence="4">Salivary glands</tissue>
    </source>
</reference>
<accession>A0AAQ4FSL6</accession>
<dbReference type="GO" id="GO:0016485">
    <property type="term" value="P:protein processing"/>
    <property type="evidence" value="ECO:0007669"/>
    <property type="project" value="TreeGrafter"/>
</dbReference>
<dbReference type="Proteomes" id="UP001321473">
    <property type="component" value="Unassembled WGS sequence"/>
</dbReference>
<dbReference type="InterPro" id="IPR024079">
    <property type="entry name" value="MetalloPept_cat_dom_sf"/>
</dbReference>
<dbReference type="Gene3D" id="3.40.390.10">
    <property type="entry name" value="Collagenase (Catalytic Domain)"/>
    <property type="match status" value="3"/>
</dbReference>
<sequence>MRVETTGMKIPFSEYHLEDFDGSTLYYLVVVPCVIAAMLVTLLLFLALSAARRVIHVTATPTWYNDVEEDARTVCSTIRCKEVVALLAQTATPGVEPCDDFYRHVCGKWQGAPSDKDDKALQPESYAQANRLSFIVRVHRNLEHLARDPSRCSPQDCRMARFYATCLHFAANKTQKQPLTSVQEVLQQVQIEQESWRRARTLGELLEKAVSSCLRTGLVSALSVRRGAPRYVFVDVGESLVHVFQPSGSQDSPLRRFVHDYLVQFWQDATEKYQDAILTLDVQVENIRKMVDPSVHHFRHVWSTNLPAPLSGFASLDESYDGNAGRQSLQARALDKIEAIIKLLGTINLSVASVYLLLLTASHIVKYTYLLQSKHGQEDELSQQSMRSTRGKMSGFAKLWAVFLAVVLLGAILFSVTRLARRRKPAALTELTCSTPSCLLYQKLLEDAVDNDADPCEDYYSYVCGLWTRSHEISVKHMQLHRFIADAVERMKLFPTVTSKVTEKGTKFFQACLSVLNTSHVAGVKKLLAEGGVMWPNRNPKPDFLNALFYMSRSLFTHVVFKFTVENGSVLVVSLCEDFMKLLATLRGHIKSRHLLRHLRTTYEAFGALDDSRLTEIIDHFESLEAFIDTYSNASIFQSLVSKVFPKNDTASFFRLTPSVPRDRWEAALRRHLSLSFSDLSEIVVQDVDSFTTVFNLHESIGEAPMNDVIETLCVQSLVQYTSFDIIVSFHRSTEVATEQLQENCFLSTFTFFGYDINHFFLLSRRHSLGNLERLAENVRHAYSVDLHQSVSSPRRAAVVQNKTDANFRHVFALLKKSKAREYPSSYYVYPEMTSEPLINWKMLNEYYFYNRSVADSSLISYGVKDFAKFKGFSLLVQHLDYPYYAPDAHRGIVLGGIGSRLAAAVFYDYVESHADFHKIYKRNHQCLAGNSSDEPDLDLQGAVAAVPVVASMLRTASMDNDDALVKNLPPFKTDRLVFLFGCYLLCGQQNGGSMCNVPMRHSVDFSDAYNCPARSPMNPTDKCAMAP</sequence>
<evidence type="ECO:0000256" key="2">
    <source>
        <dbReference type="SAM" id="Phobius"/>
    </source>
</evidence>
<evidence type="ECO:0000256" key="1">
    <source>
        <dbReference type="ARBA" id="ARBA00007357"/>
    </source>
</evidence>
<dbReference type="SUPFAM" id="SSF55486">
    <property type="entry name" value="Metalloproteases ('zincins'), catalytic domain"/>
    <property type="match status" value="2"/>
</dbReference>
<dbReference type="InterPro" id="IPR000718">
    <property type="entry name" value="Peptidase_M13"/>
</dbReference>
<organism evidence="4 5">
    <name type="scientific">Amblyomma americanum</name>
    <name type="common">Lone star tick</name>
    <dbReference type="NCBI Taxonomy" id="6943"/>
    <lineage>
        <taxon>Eukaryota</taxon>
        <taxon>Metazoa</taxon>
        <taxon>Ecdysozoa</taxon>
        <taxon>Arthropoda</taxon>
        <taxon>Chelicerata</taxon>
        <taxon>Arachnida</taxon>
        <taxon>Acari</taxon>
        <taxon>Parasitiformes</taxon>
        <taxon>Ixodida</taxon>
        <taxon>Ixodoidea</taxon>
        <taxon>Ixodidae</taxon>
        <taxon>Amblyomminae</taxon>
        <taxon>Amblyomma</taxon>
    </lineage>
</organism>
<keyword evidence="5" id="KW-1185">Reference proteome</keyword>
<comment type="similarity">
    <text evidence="1">Belongs to the peptidase M13 family.</text>
</comment>
<name>A0AAQ4FSL6_AMBAM</name>
<dbReference type="Pfam" id="PF05649">
    <property type="entry name" value="Peptidase_M13_N"/>
    <property type="match status" value="2"/>
</dbReference>
<protein>
    <recommendedName>
        <fullName evidence="3">Peptidase M13 N-terminal domain-containing protein</fullName>
    </recommendedName>
</protein>
<feature type="transmembrane region" description="Helical" evidence="2">
    <location>
        <begin position="25"/>
        <end position="48"/>
    </location>
</feature>
<dbReference type="InterPro" id="IPR008753">
    <property type="entry name" value="Peptidase_M13_N"/>
</dbReference>
<dbReference type="PANTHER" id="PTHR11733:SF241">
    <property type="entry name" value="GH26575P-RELATED"/>
    <property type="match status" value="1"/>
</dbReference>
<keyword evidence="2" id="KW-0472">Membrane</keyword>
<dbReference type="GO" id="GO:0005886">
    <property type="term" value="C:plasma membrane"/>
    <property type="evidence" value="ECO:0007669"/>
    <property type="project" value="TreeGrafter"/>
</dbReference>
<feature type="domain" description="Peptidase M13 N-terminal" evidence="3">
    <location>
        <begin position="97"/>
        <end position="210"/>
    </location>
</feature>
<feature type="transmembrane region" description="Helical" evidence="2">
    <location>
        <begin position="339"/>
        <end position="365"/>
    </location>
</feature>
<dbReference type="Gene3D" id="1.10.1380.10">
    <property type="entry name" value="Neutral endopeptidase , domain2"/>
    <property type="match status" value="2"/>
</dbReference>
<feature type="domain" description="Peptidase M13 N-terminal" evidence="3">
    <location>
        <begin position="455"/>
        <end position="789"/>
    </location>
</feature>
<dbReference type="PANTHER" id="PTHR11733">
    <property type="entry name" value="ZINC METALLOPROTEASE FAMILY M13 NEPRILYSIN-RELATED"/>
    <property type="match status" value="1"/>
</dbReference>
<proteinExistence type="inferred from homology"/>